<dbReference type="AlphaFoldDB" id="A0A5C1NGA5"/>
<evidence type="ECO:0000313" key="2">
    <source>
        <dbReference type="EMBL" id="QEM81245.1"/>
    </source>
</evidence>
<dbReference type="OrthoDB" id="8967264at2"/>
<dbReference type="RefSeq" id="WP_149284259.1">
    <property type="nucleotide sequence ID" value="NZ_CP038437.2"/>
</dbReference>
<dbReference type="EMBL" id="CP038437">
    <property type="protein sequence ID" value="QEM81245.1"/>
    <property type="molecule type" value="Genomic_DNA"/>
</dbReference>
<feature type="coiled-coil region" evidence="1">
    <location>
        <begin position="49"/>
        <end position="76"/>
    </location>
</feature>
<dbReference type="Proteomes" id="UP000324285">
    <property type="component" value="Chromosome"/>
</dbReference>
<keyword evidence="3" id="KW-1185">Reference proteome</keyword>
<name>A0A5C1NGA5_9GAMM</name>
<sequence length="78" mass="8935">MSEETFDLVKFSSEVKELLLSELDVSVGNMEVIEFSEKLYGMIRARAFNEGLLAAKDVLEKKMEDISEQLDFLVKDEN</sequence>
<proteinExistence type="predicted"/>
<organism evidence="2 3">
    <name type="scientific">Halomonas binhaiensis</name>
    <dbReference type="NCBI Taxonomy" id="2562282"/>
    <lineage>
        <taxon>Bacteria</taxon>
        <taxon>Pseudomonadati</taxon>
        <taxon>Pseudomonadota</taxon>
        <taxon>Gammaproteobacteria</taxon>
        <taxon>Oceanospirillales</taxon>
        <taxon>Halomonadaceae</taxon>
        <taxon>Halomonas</taxon>
    </lineage>
</organism>
<reference evidence="2" key="1">
    <citation type="submission" date="2021-02" db="EMBL/GenBank/DDBJ databases">
        <title>Strain Y2R2, a novel species of the genus Halomonas.</title>
        <authorList>
            <person name="Huang H."/>
        </authorList>
    </citation>
    <scope>NUCLEOTIDE SEQUENCE</scope>
    <source>
        <strain evidence="2">Y2R2</strain>
    </source>
</reference>
<accession>A0A5C1NGA5</accession>
<evidence type="ECO:0000256" key="1">
    <source>
        <dbReference type="SAM" id="Coils"/>
    </source>
</evidence>
<keyword evidence="1" id="KW-0175">Coiled coil</keyword>
<protein>
    <submittedName>
        <fullName evidence="2">DUF2164 family protein</fullName>
    </submittedName>
</protein>
<dbReference type="KEGG" id="hbh:E4T21_06630"/>
<gene>
    <name evidence="2" type="ORF">E4T21_06630</name>
</gene>
<evidence type="ECO:0000313" key="3">
    <source>
        <dbReference type="Proteomes" id="UP000324285"/>
    </source>
</evidence>